<keyword evidence="1" id="KW-0560">Oxidoreductase</keyword>
<dbReference type="InterPro" id="IPR036291">
    <property type="entry name" value="NAD(P)-bd_dom_sf"/>
</dbReference>
<dbReference type="Pfam" id="PF00106">
    <property type="entry name" value="adh_short"/>
    <property type="match status" value="1"/>
</dbReference>
<accession>A0A8H7XNT8</accession>
<name>A0A8H7XNT8_PSICU</name>
<dbReference type="SUPFAM" id="SSF51735">
    <property type="entry name" value="NAD(P)-binding Rossmann-fold domains"/>
    <property type="match status" value="1"/>
</dbReference>
<evidence type="ECO:0000313" key="2">
    <source>
        <dbReference type="EMBL" id="KAG5162839.1"/>
    </source>
</evidence>
<dbReference type="PANTHER" id="PTHR47534">
    <property type="entry name" value="YALI0E05731P"/>
    <property type="match status" value="1"/>
</dbReference>
<dbReference type="PANTHER" id="PTHR47534:SF3">
    <property type="entry name" value="ALCOHOL DEHYDROGENASE-LIKE C-TERMINAL DOMAIN-CONTAINING PROTEIN"/>
    <property type="match status" value="1"/>
</dbReference>
<organism evidence="2">
    <name type="scientific">Psilocybe cubensis</name>
    <name type="common">Psychedelic mushroom</name>
    <name type="synonym">Stropharia cubensis</name>
    <dbReference type="NCBI Taxonomy" id="181762"/>
    <lineage>
        <taxon>Eukaryota</taxon>
        <taxon>Fungi</taxon>
        <taxon>Dikarya</taxon>
        <taxon>Basidiomycota</taxon>
        <taxon>Agaricomycotina</taxon>
        <taxon>Agaricomycetes</taxon>
        <taxon>Agaricomycetidae</taxon>
        <taxon>Agaricales</taxon>
        <taxon>Agaricineae</taxon>
        <taxon>Strophariaceae</taxon>
        <taxon>Psilocybe</taxon>
    </lineage>
</organism>
<evidence type="ECO:0000256" key="1">
    <source>
        <dbReference type="ARBA" id="ARBA00023002"/>
    </source>
</evidence>
<dbReference type="EMBL" id="JAFIQS010000017">
    <property type="protein sequence ID" value="KAG5162839.1"/>
    <property type="molecule type" value="Genomic_DNA"/>
</dbReference>
<dbReference type="OrthoDB" id="2898509at2759"/>
<protein>
    <recommendedName>
        <fullName evidence="3">NAD(P)-binding protein</fullName>
    </recommendedName>
</protein>
<dbReference type="AlphaFoldDB" id="A0A8H7XNT8"/>
<dbReference type="GO" id="GO:0016491">
    <property type="term" value="F:oxidoreductase activity"/>
    <property type="evidence" value="ECO:0007669"/>
    <property type="project" value="UniProtKB-KW"/>
</dbReference>
<dbReference type="InterPro" id="IPR052228">
    <property type="entry name" value="Sec_Metab_Biosynth_Oxidored"/>
</dbReference>
<comment type="caution">
    <text evidence="2">The sequence shown here is derived from an EMBL/GenBank/DDBJ whole genome shotgun (WGS) entry which is preliminary data.</text>
</comment>
<dbReference type="Gene3D" id="3.40.50.720">
    <property type="entry name" value="NAD(P)-binding Rossmann-like Domain"/>
    <property type="match status" value="1"/>
</dbReference>
<dbReference type="InterPro" id="IPR002347">
    <property type="entry name" value="SDR_fam"/>
</dbReference>
<gene>
    <name evidence="2" type="ORF">JR316_012226</name>
</gene>
<reference evidence="2" key="1">
    <citation type="submission" date="2021-02" db="EMBL/GenBank/DDBJ databases">
        <title>Psilocybe cubensis genome.</title>
        <authorList>
            <person name="Mckernan K.J."/>
            <person name="Crawford S."/>
            <person name="Trippe A."/>
            <person name="Kane L.T."/>
            <person name="Mclaughlin S."/>
        </authorList>
    </citation>
    <scope>NUCLEOTIDE SEQUENCE [LARGE SCALE GENOMIC DNA]</scope>
    <source>
        <strain evidence="2">MGC-MH-2018</strain>
    </source>
</reference>
<sequence>MPSLAAIRASNAAFAHSSTYTPVAVFVGGTSGIGEGMVRTFAENTGGKSNIVIVGRNRGAADRILDSLPKPSSDGDKKFTREFVQCDATLMKNVQNATQEILSRHPKINYLIMSPGFATLSGRDETPEGIDKKLAVHYYARWKFTYDLLPALTKAKDSDEKVAAMSVLGAGNGGTILEDDLHLKKNYSISNAAAAAQAYSDMMIESFSERAPGLTFIHSSPGFVRTAIGASSPSTALRWSMKVLGPLTRPFSVSADECSQYMWHAIYSTANKPGPWRIGPSGEDLEKKNYVGSDKQRKLVWDHTEEVINSALAM</sequence>
<proteinExistence type="predicted"/>
<evidence type="ECO:0008006" key="3">
    <source>
        <dbReference type="Google" id="ProtNLM"/>
    </source>
</evidence>